<dbReference type="NCBIfam" id="TIGR04556">
    <property type="entry name" value="PKS_assoc"/>
    <property type="match status" value="1"/>
</dbReference>
<accession>A0A1S6K844</accession>
<dbReference type="InterPro" id="IPR014031">
    <property type="entry name" value="Ketoacyl_synth_C"/>
</dbReference>
<keyword evidence="1" id="KW-0596">Phosphopantetheine</keyword>
<proteinExistence type="inferred from homology"/>
<evidence type="ECO:0000256" key="4">
    <source>
        <dbReference type="RuleBase" id="RU003694"/>
    </source>
</evidence>
<comment type="similarity">
    <text evidence="4">Belongs to the thiolase-like superfamily. Beta-ketoacyl-ACP synthases family.</text>
</comment>
<dbReference type="PROSITE" id="PS52004">
    <property type="entry name" value="KS3_2"/>
    <property type="match status" value="1"/>
</dbReference>
<dbReference type="InterPro" id="IPR014030">
    <property type="entry name" value="Ketoacyl_synth_N"/>
</dbReference>
<dbReference type="SUPFAM" id="SSF53901">
    <property type="entry name" value="Thiolase-like"/>
    <property type="match status" value="1"/>
</dbReference>
<keyword evidence="2" id="KW-0597">Phosphoprotein</keyword>
<evidence type="ECO:0000256" key="5">
    <source>
        <dbReference type="SAM" id="MobiDB-lite"/>
    </source>
</evidence>
<dbReference type="InterPro" id="IPR030834">
    <property type="entry name" value="PKS_assoc_dom"/>
</dbReference>
<dbReference type="PROSITE" id="PS00606">
    <property type="entry name" value="KS3_1"/>
    <property type="match status" value="1"/>
</dbReference>
<dbReference type="Pfam" id="PF00109">
    <property type="entry name" value="ketoacyl-synt"/>
    <property type="match status" value="1"/>
</dbReference>
<dbReference type="SMART" id="SM00825">
    <property type="entry name" value="PKS_KS"/>
    <property type="match status" value="1"/>
</dbReference>
<dbReference type="AlphaFoldDB" id="A0A1S6K844"/>
<dbReference type="InterPro" id="IPR050091">
    <property type="entry name" value="PKS_NRPS_Biosynth_Enz"/>
</dbReference>
<feature type="domain" description="Ketosynthase family 3 (KS3)" evidence="6">
    <location>
        <begin position="349"/>
        <end position="787"/>
    </location>
</feature>
<dbReference type="GO" id="GO:0006633">
    <property type="term" value="P:fatty acid biosynthetic process"/>
    <property type="evidence" value="ECO:0007669"/>
    <property type="project" value="InterPro"/>
</dbReference>
<evidence type="ECO:0000256" key="1">
    <source>
        <dbReference type="ARBA" id="ARBA00022450"/>
    </source>
</evidence>
<dbReference type="InterPro" id="IPR020841">
    <property type="entry name" value="PKS_Beta-ketoAc_synthase_dom"/>
</dbReference>
<reference evidence="7" key="1">
    <citation type="journal article" date="2017" name="J. Eukaryot. Microbiol.">
        <title>Role of Modular Polyketide Synthases in the Production of Polyether Ladder Compounds in Ciguatoxin-producing Gambierdiscus polynesiensis and G.excentricus (Dinophyceae).</title>
        <authorList>
            <person name="Kohli G.S."/>
            <person name="Campbell K."/>
            <person name="John U."/>
            <person name="Smith K.F."/>
            <person name="Fraga S."/>
            <person name="Rhodes L.L."/>
            <person name="Murray S.A."/>
        </authorList>
    </citation>
    <scope>NUCLEOTIDE SEQUENCE</scope>
    <source>
        <strain evidence="7">Contig_18056</strain>
    </source>
</reference>
<evidence type="ECO:0000256" key="3">
    <source>
        <dbReference type="ARBA" id="ARBA00022679"/>
    </source>
</evidence>
<evidence type="ECO:0000256" key="2">
    <source>
        <dbReference type="ARBA" id="ARBA00022553"/>
    </source>
</evidence>
<evidence type="ECO:0000313" key="7">
    <source>
        <dbReference type="EMBL" id="AQS99238.1"/>
    </source>
</evidence>
<feature type="region of interest" description="Disordered" evidence="5">
    <location>
        <begin position="1193"/>
        <end position="1228"/>
    </location>
</feature>
<dbReference type="Pfam" id="PF02801">
    <property type="entry name" value="Ketoacyl-synt_C"/>
    <property type="match status" value="1"/>
</dbReference>
<organism evidence="7">
    <name type="scientific">Gambierdiscus polynesiensis</name>
    <dbReference type="NCBI Taxonomy" id="439318"/>
    <lineage>
        <taxon>Eukaryota</taxon>
        <taxon>Sar</taxon>
        <taxon>Alveolata</taxon>
        <taxon>Dinophyceae</taxon>
        <taxon>Gonyaulacales</taxon>
        <taxon>Pyrocystaceae</taxon>
        <taxon>Gambierdiscus</taxon>
    </lineage>
</organism>
<feature type="compositionally biased region" description="Low complexity" evidence="5">
    <location>
        <begin position="1218"/>
        <end position="1228"/>
    </location>
</feature>
<dbReference type="GO" id="GO:0004312">
    <property type="term" value="F:fatty acid synthase activity"/>
    <property type="evidence" value="ECO:0007669"/>
    <property type="project" value="TreeGrafter"/>
</dbReference>
<name>A0A1S6K844_9DINO</name>
<sequence length="1228" mass="134201">MAPSGAASTEGRMYKDGAMYQRAAFEGSLVEIHGLAEELEPTPETRVQNPNALPVTVNGERGRVIGWSDQDEKYIVETFDGLVIGVGSGNLVEYEPPATEDGGFDLAWPSGPVSHDEFADGVVGTLQDKGYCVVQMFSSAAMRSAAVAEASELTDWRLPTAELEVAYLGSGNTSKYAVLAQDDFSREPDDRLAQCDRVLSNLGILLRGSLLDGFGFSIDGRTNGNVCVPLANASEEKLLRPSPLAHADEEAQQKIHGHVNFLQMRRVKAMYTIENEGGQIEVLPNVGEGPAVSLPLSKNRLVILLPDRVGYRYQPEGKSLMLQTWFMSEPAIVGWESKRSVRIPQRQRDERVHLKSLHVRIPGGGCDRMQAWAMWAAGTDGALKIPSNRFDIDLYYNPEAQFGALYTNHSAVMADYYMDHFDYQHFGIREVEASSMGAGQRNLLEVGYESFYQAGYTRESMRGLHAGVYIGDKNTDRKSLVPGIVQAKVMMGGEVLNCHHSGFNSGVTACRLSYSFTLRGPVADIDTACSSALVAMGEANKGLRRATQENPTPTAYCGLRTALVMGMDLVDAPFTLFAYCAAQMVSVGGRSFTFDESANGFLRGDGVGGTLLELGTSDEEAQEMLACLMGTNVNQDGKSASLSAPHGPSQQQCIKASMSEAGLTASEITIAECHGTGTALGDPIEVGALRETMKKRDVPMVVTSAKSNFGHTEAAAGICGIARCMTMLLSMCGACNLHLKNINPHIEYIGYPAFFITESTDCGKKTGISGVSSFGVGGTNARGDIWSRSVYGYMRTDTVLPVNKWRLQTALHMRIHLNGQPGPSVSDTLSLYGSWNGWSEMVEMESVEDGTWEAIVVLGDVGRERFCVVLNGNPRAAFYPMVDWAAQSEEILGPDWEREQRCWLIQGTAEKARYKIKFTWSFSYEKGELKTVTWELLDNEGPDPPPAAVDGWAYEHSYALAASWTGWERVRMHPGSGKEKLFETTVRIGASGQEEFQFVRDGDWKQAIHPAAAKTTKAMVPVRGPDDDNQKAWVIVGKPGQVFTVQLEISNTLITVRTISPKLEKKIWLSRDVSGVDWHDYWVVFGSFDPQFIPLAPDPKLAGVYRCTITTRASGKENFQIAVDHDLSLILHPSFGGARSGESEVFGPDDAVRGFFWTISGRPDSTYEVVLERSRDSSSVAWREIAAIELVDSGALEDQQDQASDNKPKEAEEEEEGAQAAESAEQEA</sequence>
<keyword evidence="3 4" id="KW-0808">Transferase</keyword>
<dbReference type="InterPro" id="IPR018201">
    <property type="entry name" value="Ketoacyl_synth_AS"/>
</dbReference>
<dbReference type="PANTHER" id="PTHR43775:SF37">
    <property type="entry name" value="SI:DKEY-61P9.11"/>
    <property type="match status" value="1"/>
</dbReference>
<dbReference type="Gene3D" id="3.40.47.10">
    <property type="match status" value="1"/>
</dbReference>
<dbReference type="InterPro" id="IPR016039">
    <property type="entry name" value="Thiolase-like"/>
</dbReference>
<dbReference type="PANTHER" id="PTHR43775">
    <property type="entry name" value="FATTY ACID SYNTHASE"/>
    <property type="match status" value="1"/>
</dbReference>
<protein>
    <submittedName>
        <fullName evidence="7">Type I polyketide synthase</fullName>
    </submittedName>
</protein>
<evidence type="ECO:0000259" key="6">
    <source>
        <dbReference type="PROSITE" id="PS52004"/>
    </source>
</evidence>
<dbReference type="EMBL" id="KX395820">
    <property type="protein sequence ID" value="AQS99238.1"/>
    <property type="molecule type" value="Transcribed_RNA"/>
</dbReference>
<dbReference type="CDD" id="cd00833">
    <property type="entry name" value="PKS"/>
    <property type="match status" value="1"/>
</dbReference>
<dbReference type="GO" id="GO:0004315">
    <property type="term" value="F:3-oxoacyl-[acyl-carrier-protein] synthase activity"/>
    <property type="evidence" value="ECO:0007669"/>
    <property type="project" value="InterPro"/>
</dbReference>